<dbReference type="AlphaFoldDB" id="D8PV76"/>
<dbReference type="InParanoid" id="D8PV76"/>
<evidence type="ECO:0000313" key="2">
    <source>
        <dbReference type="Proteomes" id="UP000007431"/>
    </source>
</evidence>
<dbReference type="Proteomes" id="UP000007431">
    <property type="component" value="Unassembled WGS sequence"/>
</dbReference>
<keyword evidence="2" id="KW-1185">Reference proteome</keyword>
<name>D8PV76_SCHCM</name>
<dbReference type="eggNOG" id="ENOG502SZB0">
    <property type="taxonomic scope" value="Eukaryota"/>
</dbReference>
<organism evidence="2">
    <name type="scientific">Schizophyllum commune (strain H4-8 / FGSC 9210)</name>
    <name type="common">Split gill fungus</name>
    <dbReference type="NCBI Taxonomy" id="578458"/>
    <lineage>
        <taxon>Eukaryota</taxon>
        <taxon>Fungi</taxon>
        <taxon>Dikarya</taxon>
        <taxon>Basidiomycota</taxon>
        <taxon>Agaricomycotina</taxon>
        <taxon>Agaricomycetes</taxon>
        <taxon>Agaricomycetidae</taxon>
        <taxon>Agaricales</taxon>
        <taxon>Schizophyllaceae</taxon>
        <taxon>Schizophyllum</taxon>
    </lineage>
</organism>
<dbReference type="GeneID" id="9595408"/>
<dbReference type="OrthoDB" id="37659at2759"/>
<protein>
    <submittedName>
        <fullName evidence="1">Uncharacterized protein</fullName>
    </submittedName>
</protein>
<proteinExistence type="predicted"/>
<sequence length="191" mass="21008">MAAPPTCSLESAIQSGSGVLSNFGQEPPPHMHKPIDLGTLRVPQYSDHDVVSPLHLRVLRNDLANHWWLEWPVGTCESHHVSRVNDPVRRLQVVQERCHEHLTNWGGITVISTDDLQSVGPGCAILLGIMDLVQRQALERIAVTEPVLVPNGEWNCQNWTISVLQKAVDAGFLDRAAVDDAVMQALAVPTL</sequence>
<accession>D8PV76</accession>
<dbReference type="RefSeq" id="XP_003034884.1">
    <property type="nucleotide sequence ID" value="XM_003034838.1"/>
</dbReference>
<feature type="non-terminal residue" evidence="1">
    <location>
        <position position="191"/>
    </location>
</feature>
<reference evidence="1 2" key="1">
    <citation type="journal article" date="2010" name="Nat. Biotechnol.">
        <title>Genome sequence of the model mushroom Schizophyllum commune.</title>
        <authorList>
            <person name="Ohm R.A."/>
            <person name="de Jong J.F."/>
            <person name="Lugones L.G."/>
            <person name="Aerts A."/>
            <person name="Kothe E."/>
            <person name="Stajich J.E."/>
            <person name="de Vries R.P."/>
            <person name="Record E."/>
            <person name="Levasseur A."/>
            <person name="Baker S.E."/>
            <person name="Bartholomew K.A."/>
            <person name="Coutinho P.M."/>
            <person name="Erdmann S."/>
            <person name="Fowler T.J."/>
            <person name="Gathman A.C."/>
            <person name="Lombard V."/>
            <person name="Henrissat B."/>
            <person name="Knabe N."/>
            <person name="Kuees U."/>
            <person name="Lilly W.W."/>
            <person name="Lindquist E."/>
            <person name="Lucas S."/>
            <person name="Magnuson J.K."/>
            <person name="Piumi F."/>
            <person name="Raudaskoski M."/>
            <person name="Salamov A."/>
            <person name="Schmutz J."/>
            <person name="Schwarze F.W.M.R."/>
            <person name="vanKuyk P.A."/>
            <person name="Horton J.S."/>
            <person name="Grigoriev I.V."/>
            <person name="Woesten H.A.B."/>
        </authorList>
    </citation>
    <scope>NUCLEOTIDE SEQUENCE [LARGE SCALE GENOMIC DNA]</scope>
    <source>
        <strain evidence="2">H4-8 / FGSC 9210</strain>
    </source>
</reference>
<dbReference type="KEGG" id="scm:SCHCO_02037516"/>
<dbReference type="EMBL" id="GL377303">
    <property type="protein sequence ID" value="EFI99981.1"/>
    <property type="molecule type" value="Genomic_DNA"/>
</dbReference>
<dbReference type="VEuPathDB" id="FungiDB:SCHCODRAFT_02037516"/>
<dbReference type="HOGENOM" id="CLU_101869_0_0_1"/>
<evidence type="ECO:0000313" key="1">
    <source>
        <dbReference type="EMBL" id="EFI99981.1"/>
    </source>
</evidence>
<gene>
    <name evidence="1" type="ORF">SCHCODRAFT_105102</name>
</gene>